<organism evidence="2 3">
    <name type="scientific">Schizophyllum amplum</name>
    <dbReference type="NCBI Taxonomy" id="97359"/>
    <lineage>
        <taxon>Eukaryota</taxon>
        <taxon>Fungi</taxon>
        <taxon>Dikarya</taxon>
        <taxon>Basidiomycota</taxon>
        <taxon>Agaricomycotina</taxon>
        <taxon>Agaricomycetes</taxon>
        <taxon>Agaricomycetidae</taxon>
        <taxon>Agaricales</taxon>
        <taxon>Schizophyllaceae</taxon>
        <taxon>Schizophyllum</taxon>
    </lineage>
</organism>
<feature type="region of interest" description="Disordered" evidence="1">
    <location>
        <begin position="172"/>
        <end position="192"/>
    </location>
</feature>
<evidence type="ECO:0000256" key="1">
    <source>
        <dbReference type="SAM" id="MobiDB-lite"/>
    </source>
</evidence>
<dbReference type="EMBL" id="VDMD01000015">
    <property type="protein sequence ID" value="TRM61858.1"/>
    <property type="molecule type" value="Genomic_DNA"/>
</dbReference>
<name>A0A550CAN8_9AGAR</name>
<dbReference type="Proteomes" id="UP000320762">
    <property type="component" value="Unassembled WGS sequence"/>
</dbReference>
<comment type="caution">
    <text evidence="2">The sequence shown here is derived from an EMBL/GenBank/DDBJ whole genome shotgun (WGS) entry which is preliminary data.</text>
</comment>
<feature type="region of interest" description="Disordered" evidence="1">
    <location>
        <begin position="483"/>
        <end position="506"/>
    </location>
</feature>
<gene>
    <name evidence="2" type="ORF">BD626DRAFT_405151</name>
</gene>
<feature type="region of interest" description="Disordered" evidence="1">
    <location>
        <begin position="255"/>
        <end position="306"/>
    </location>
</feature>
<dbReference type="AlphaFoldDB" id="A0A550CAN8"/>
<feature type="compositionally biased region" description="Basic and acidic residues" evidence="1">
    <location>
        <begin position="115"/>
        <end position="142"/>
    </location>
</feature>
<dbReference type="OrthoDB" id="3224257at2759"/>
<reference evidence="2 3" key="1">
    <citation type="journal article" date="2019" name="New Phytol.">
        <title>Comparative genomics reveals unique wood-decay strategies and fruiting body development in the Schizophyllaceae.</title>
        <authorList>
            <person name="Almasi E."/>
            <person name="Sahu N."/>
            <person name="Krizsan K."/>
            <person name="Balint B."/>
            <person name="Kovacs G.M."/>
            <person name="Kiss B."/>
            <person name="Cseklye J."/>
            <person name="Drula E."/>
            <person name="Henrissat B."/>
            <person name="Nagy I."/>
            <person name="Chovatia M."/>
            <person name="Adam C."/>
            <person name="LaButti K."/>
            <person name="Lipzen A."/>
            <person name="Riley R."/>
            <person name="Grigoriev I.V."/>
            <person name="Nagy L.G."/>
        </authorList>
    </citation>
    <scope>NUCLEOTIDE SEQUENCE [LARGE SCALE GENOMIC DNA]</scope>
    <source>
        <strain evidence="2 3">NL-1724</strain>
    </source>
</reference>
<sequence length="534" mass="59942">MLIKLIPVAPQPTVLFSFVFQNLEDTGVDNIPSGWETQLSALNRDGLELPKNLHALDKAAGIPALIEDVVFSVPALTVVCRYQDGAVEEWPLMEQSCLDTLDNVIADVMESAVEMRREKEREDAGKETTSDRAREKRRERTVGNKKQMSLINSLLSSTAHNTHATFEMALASPGPSATRFPESSRESMSSRALRRRARSTLVDAFRRYVLPELSRRFRKEGYCVWVIDSMIKRAQLRMDELVQLGYGLPDLIASPSRVQHSPSVKGSAEESDDDETDTDASSIRTPSATDIFPSPPGQYQQSSLSSPSTYYFDYYSRTSTKTLSPQELAEYSAFSALTRRLRKLMATAQTDHEHMENERRHQYDVLEVRSRRRAYINGGFARHGGPSVALSTPYKSSRLAQQTWSGEDFEYAPLREDDKEDESFLRAMGLAASDDVPRPPSRLFVPYDSDEEEEDGCSTDIQRGLELLGLATPSTSWKSLLHEEPAEPPMYSEDDPHLPNPYDDMDKDMSAIVRNVYIAGDGEEWSGDSPVPAF</sequence>
<proteinExistence type="predicted"/>
<evidence type="ECO:0000313" key="3">
    <source>
        <dbReference type="Proteomes" id="UP000320762"/>
    </source>
</evidence>
<protein>
    <submittedName>
        <fullName evidence="2">Uncharacterized protein</fullName>
    </submittedName>
</protein>
<accession>A0A550CAN8</accession>
<feature type="region of interest" description="Disordered" evidence="1">
    <location>
        <begin position="115"/>
        <end position="143"/>
    </location>
</feature>
<keyword evidence="3" id="KW-1185">Reference proteome</keyword>
<evidence type="ECO:0000313" key="2">
    <source>
        <dbReference type="EMBL" id="TRM61858.1"/>
    </source>
</evidence>
<feature type="compositionally biased region" description="Polar residues" evidence="1">
    <location>
        <begin position="297"/>
        <end position="306"/>
    </location>
</feature>
<feature type="compositionally biased region" description="Acidic residues" evidence="1">
    <location>
        <begin position="269"/>
        <end position="278"/>
    </location>
</feature>